<protein>
    <submittedName>
        <fullName evidence="3">Aspartate-semialdehyde dehydrogenase</fullName>
        <ecNumber evidence="3">1.2.1.11</ecNumber>
    </submittedName>
</protein>
<evidence type="ECO:0000259" key="2">
    <source>
        <dbReference type="SMART" id="SM00859"/>
    </source>
</evidence>
<dbReference type="Proteomes" id="UP000777784">
    <property type="component" value="Unassembled WGS sequence"/>
</dbReference>
<dbReference type="NCBIfam" id="NF011456">
    <property type="entry name" value="PRK14874.1"/>
    <property type="match status" value="1"/>
</dbReference>
<dbReference type="EMBL" id="JAHJDP010000028">
    <property type="protein sequence ID" value="MBU2690290.1"/>
    <property type="molecule type" value="Genomic_DNA"/>
</dbReference>
<dbReference type="GO" id="GO:0004073">
    <property type="term" value="F:aspartate-semialdehyde dehydrogenase activity"/>
    <property type="evidence" value="ECO:0007669"/>
    <property type="project" value="UniProtKB-EC"/>
</dbReference>
<accession>A0A948RSP6</accession>
<reference evidence="3" key="1">
    <citation type="submission" date="2021-05" db="EMBL/GenBank/DDBJ databases">
        <title>Energy efficiency and biological interactions define the core microbiome of deep oligotrophic groundwater.</title>
        <authorList>
            <person name="Mehrshad M."/>
            <person name="Lopez-Fernandez M."/>
            <person name="Bell E."/>
            <person name="Bernier-Latmani R."/>
            <person name="Bertilsson S."/>
            <person name="Dopson M."/>
        </authorList>
    </citation>
    <scope>NUCLEOTIDE SEQUENCE</scope>
    <source>
        <strain evidence="3">Modern_marine.mb.64</strain>
    </source>
</reference>
<dbReference type="PANTHER" id="PTHR46278:SF2">
    <property type="entry name" value="ASPARTATE-SEMIALDEHYDE DEHYDROGENASE"/>
    <property type="match status" value="1"/>
</dbReference>
<dbReference type="InterPro" id="IPR000534">
    <property type="entry name" value="Semialdehyde_DH_NAD-bd"/>
</dbReference>
<keyword evidence="3" id="KW-0560">Oxidoreductase</keyword>
<name>A0A948RSP6_UNCEI</name>
<dbReference type="Gene3D" id="3.40.50.720">
    <property type="entry name" value="NAD(P)-binding Rossmann-like Domain"/>
    <property type="match status" value="1"/>
</dbReference>
<sequence>MSRAGCFGMKTPLRVGVLGATGLVGRNMIASLERSDCRLESVHFWATEKGAGEVIPFRGGASVVERWSDGVEAGLDVLLLATKPEVSRAVAPAAVARGVLVIDNSRAYRMAPDVPLVVPEVNPEAIKSHSGIIANPNCSTIQLVVALKPLQRAAGLERVIVSTYQAVSGIGREGIRTLAAEESEDPGRVSAGGAFPYPIHRNVIPQCDAFVEDGWTREEWKMQVETR</sequence>
<dbReference type="Pfam" id="PF02774">
    <property type="entry name" value="Semialdhyde_dhC"/>
    <property type="match status" value="1"/>
</dbReference>
<dbReference type="SUPFAM" id="SSF51735">
    <property type="entry name" value="NAD(P)-binding Rossmann-fold domains"/>
    <property type="match status" value="1"/>
</dbReference>
<dbReference type="InterPro" id="IPR012280">
    <property type="entry name" value="Semialdhyde_DH_dimer_dom"/>
</dbReference>
<dbReference type="EC" id="1.2.1.11" evidence="3"/>
<proteinExistence type="inferred from homology"/>
<dbReference type="Gene3D" id="3.30.360.10">
    <property type="entry name" value="Dihydrodipicolinate Reductase, domain 2"/>
    <property type="match status" value="1"/>
</dbReference>
<dbReference type="InterPro" id="IPR036291">
    <property type="entry name" value="NAD(P)-bd_dom_sf"/>
</dbReference>
<evidence type="ECO:0000256" key="1">
    <source>
        <dbReference type="ARBA" id="ARBA00010584"/>
    </source>
</evidence>
<dbReference type="SUPFAM" id="SSF55347">
    <property type="entry name" value="Glyceraldehyde-3-phosphate dehydrogenase-like, C-terminal domain"/>
    <property type="match status" value="1"/>
</dbReference>
<dbReference type="PANTHER" id="PTHR46278">
    <property type="entry name" value="DEHYDROGENASE, PUTATIVE-RELATED"/>
    <property type="match status" value="1"/>
</dbReference>
<comment type="similarity">
    <text evidence="1">Belongs to the aspartate-semialdehyde dehydrogenase family.</text>
</comment>
<organism evidence="3 4">
    <name type="scientific">Eiseniibacteriota bacterium</name>
    <dbReference type="NCBI Taxonomy" id="2212470"/>
    <lineage>
        <taxon>Bacteria</taxon>
        <taxon>Candidatus Eiseniibacteriota</taxon>
    </lineage>
</organism>
<dbReference type="GO" id="GO:0051287">
    <property type="term" value="F:NAD binding"/>
    <property type="evidence" value="ECO:0007669"/>
    <property type="project" value="InterPro"/>
</dbReference>
<dbReference type="GO" id="GO:0008652">
    <property type="term" value="P:amino acid biosynthetic process"/>
    <property type="evidence" value="ECO:0007669"/>
    <property type="project" value="InterPro"/>
</dbReference>
<feature type="domain" description="Semialdehyde dehydrogenase NAD-binding" evidence="2">
    <location>
        <begin position="14"/>
        <end position="129"/>
    </location>
</feature>
<dbReference type="Pfam" id="PF01118">
    <property type="entry name" value="Semialdhyde_dh"/>
    <property type="match status" value="1"/>
</dbReference>
<gene>
    <name evidence="3" type="ORF">KJ970_05120</name>
</gene>
<dbReference type="AlphaFoldDB" id="A0A948RSP6"/>
<comment type="caution">
    <text evidence="3">The sequence shown here is derived from an EMBL/GenBank/DDBJ whole genome shotgun (WGS) entry which is preliminary data.</text>
</comment>
<evidence type="ECO:0000313" key="3">
    <source>
        <dbReference type="EMBL" id="MBU2690290.1"/>
    </source>
</evidence>
<dbReference type="GO" id="GO:0046983">
    <property type="term" value="F:protein dimerization activity"/>
    <property type="evidence" value="ECO:0007669"/>
    <property type="project" value="InterPro"/>
</dbReference>
<evidence type="ECO:0000313" key="4">
    <source>
        <dbReference type="Proteomes" id="UP000777784"/>
    </source>
</evidence>
<dbReference type="SMART" id="SM00859">
    <property type="entry name" value="Semialdhyde_dh"/>
    <property type="match status" value="1"/>
</dbReference>